<dbReference type="InterPro" id="IPR036291">
    <property type="entry name" value="NAD(P)-bd_dom_sf"/>
</dbReference>
<dbReference type="InterPro" id="IPR049551">
    <property type="entry name" value="PKS_DH_C"/>
</dbReference>
<dbReference type="Gene3D" id="3.40.50.1820">
    <property type="entry name" value="alpha/beta hydrolase"/>
    <property type="match status" value="1"/>
</dbReference>
<feature type="region of interest" description="N-terminal hotdog fold" evidence="9">
    <location>
        <begin position="3904"/>
        <end position="4027"/>
    </location>
</feature>
<dbReference type="InterPro" id="IPR015083">
    <property type="entry name" value="NorB/c/GfsB-D-like_docking"/>
</dbReference>
<evidence type="ECO:0000256" key="7">
    <source>
        <dbReference type="ARBA" id="ARBA00023268"/>
    </source>
</evidence>
<evidence type="ECO:0000256" key="1">
    <source>
        <dbReference type="ARBA" id="ARBA00001957"/>
    </source>
</evidence>
<keyword evidence="14" id="KW-1185">Reference proteome</keyword>
<evidence type="ECO:0000256" key="3">
    <source>
        <dbReference type="ARBA" id="ARBA00022450"/>
    </source>
</evidence>
<dbReference type="InterPro" id="IPR018201">
    <property type="entry name" value="Ketoacyl_synth_AS"/>
</dbReference>
<dbReference type="Pfam" id="PF00550">
    <property type="entry name" value="PP-binding"/>
    <property type="match status" value="3"/>
</dbReference>
<evidence type="ECO:0000259" key="12">
    <source>
        <dbReference type="PROSITE" id="PS52019"/>
    </source>
</evidence>
<keyword evidence="8" id="KW-0012">Acyltransferase</keyword>
<comment type="caution">
    <text evidence="13">The sequence shown here is derived from an EMBL/GenBank/DDBJ whole genome shotgun (WGS) entry which is preliminary data.</text>
</comment>
<dbReference type="InterPro" id="IPR016039">
    <property type="entry name" value="Thiolase-like"/>
</dbReference>
<dbReference type="InterPro" id="IPR057326">
    <property type="entry name" value="KR_dom"/>
</dbReference>
<dbReference type="PROSITE" id="PS52019">
    <property type="entry name" value="PKS_MFAS_DH"/>
    <property type="match status" value="1"/>
</dbReference>
<dbReference type="InterPro" id="IPR016035">
    <property type="entry name" value="Acyl_Trfase/lysoPLipase"/>
</dbReference>
<dbReference type="Gene3D" id="6.10.140.1830">
    <property type="match status" value="2"/>
</dbReference>
<keyword evidence="4" id="KW-0597">Phosphoprotein</keyword>
<dbReference type="SUPFAM" id="SSF51735">
    <property type="entry name" value="NAD(P)-binding Rossmann-fold domains"/>
    <property type="match status" value="6"/>
</dbReference>
<keyword evidence="5" id="KW-0808">Transferase</keyword>
<dbReference type="InterPro" id="IPR014031">
    <property type="entry name" value="Ketoacyl_synth_C"/>
</dbReference>
<dbReference type="InterPro" id="IPR014030">
    <property type="entry name" value="Ketoacyl_synth_N"/>
</dbReference>
<dbReference type="SMART" id="SM00825">
    <property type="entry name" value="PKS_KS"/>
    <property type="match status" value="3"/>
</dbReference>
<dbReference type="Pfam" id="PF00109">
    <property type="entry name" value="ketoacyl-synt"/>
    <property type="match status" value="3"/>
</dbReference>
<dbReference type="InterPro" id="IPR013968">
    <property type="entry name" value="PKS_KR"/>
</dbReference>
<feature type="active site" description="Proton donor; for dehydratase activity" evidence="9">
    <location>
        <position position="4100"/>
    </location>
</feature>
<evidence type="ECO:0000256" key="9">
    <source>
        <dbReference type="PROSITE-ProRule" id="PRU01363"/>
    </source>
</evidence>
<dbReference type="Gene3D" id="3.40.47.10">
    <property type="match status" value="3"/>
</dbReference>
<evidence type="ECO:0000313" key="14">
    <source>
        <dbReference type="Proteomes" id="UP001602058"/>
    </source>
</evidence>
<feature type="active site" description="Proton acceptor; for dehydratase activity" evidence="9">
    <location>
        <position position="3936"/>
    </location>
</feature>
<dbReference type="NCBIfam" id="NF045894">
    <property type="entry name" value="PKS_plus_SDR"/>
    <property type="match status" value="2"/>
</dbReference>
<dbReference type="SUPFAM" id="SSF55048">
    <property type="entry name" value="Probable ACP-binding domain of malonyl-CoA ACP transacylase"/>
    <property type="match status" value="3"/>
</dbReference>
<dbReference type="Gene3D" id="3.40.50.720">
    <property type="entry name" value="NAD(P)-binding Rossmann-like Domain"/>
    <property type="match status" value="3"/>
</dbReference>
<keyword evidence="7" id="KW-0511">Multifunctional enzyme</keyword>
<gene>
    <name evidence="13" type="ORF">ACFY1D_17090</name>
</gene>
<comment type="pathway">
    <text evidence="2">Antibiotic biosynthesis.</text>
</comment>
<dbReference type="PANTHER" id="PTHR43775">
    <property type="entry name" value="FATTY ACID SYNTHASE"/>
    <property type="match status" value="1"/>
</dbReference>
<dbReference type="Pfam" id="PF08990">
    <property type="entry name" value="Docking"/>
    <property type="match status" value="1"/>
</dbReference>
<dbReference type="InterPro" id="IPR041618">
    <property type="entry name" value="PKS_DE"/>
</dbReference>
<evidence type="ECO:0000259" key="11">
    <source>
        <dbReference type="PROSITE" id="PS52004"/>
    </source>
</evidence>
<dbReference type="PROSITE" id="PS00012">
    <property type="entry name" value="PHOSPHOPANTETHEINE"/>
    <property type="match status" value="3"/>
</dbReference>
<evidence type="ECO:0000256" key="4">
    <source>
        <dbReference type="ARBA" id="ARBA00022553"/>
    </source>
</evidence>
<dbReference type="InterPro" id="IPR016036">
    <property type="entry name" value="Malonyl_transacylase_ACP-bd"/>
</dbReference>
<dbReference type="InterPro" id="IPR036736">
    <property type="entry name" value="ACP-like_sf"/>
</dbReference>
<dbReference type="SMART" id="SM00824">
    <property type="entry name" value="PKS_TE"/>
    <property type="match status" value="1"/>
</dbReference>
<dbReference type="PROSITE" id="PS50075">
    <property type="entry name" value="CARRIER"/>
    <property type="match status" value="3"/>
</dbReference>
<dbReference type="InterPro" id="IPR050091">
    <property type="entry name" value="PKS_NRPS_Biosynth_Enz"/>
</dbReference>
<evidence type="ECO:0000313" key="13">
    <source>
        <dbReference type="EMBL" id="MFF4523117.1"/>
    </source>
</evidence>
<evidence type="ECO:0000256" key="6">
    <source>
        <dbReference type="ARBA" id="ARBA00023194"/>
    </source>
</evidence>
<feature type="domain" description="Carrier" evidence="10">
    <location>
        <begin position="1420"/>
        <end position="1495"/>
    </location>
</feature>
<feature type="domain" description="Ketosynthase family 3 (KS3)" evidence="11">
    <location>
        <begin position="2993"/>
        <end position="3418"/>
    </location>
</feature>
<feature type="domain" description="Carrier" evidence="10">
    <location>
        <begin position="4662"/>
        <end position="4737"/>
    </location>
</feature>
<dbReference type="InterPro" id="IPR020807">
    <property type="entry name" value="PKS_DH"/>
</dbReference>
<dbReference type="Proteomes" id="UP001602058">
    <property type="component" value="Unassembled WGS sequence"/>
</dbReference>
<dbReference type="CDD" id="cd08956">
    <property type="entry name" value="KR_3_FAS_SDR_x"/>
    <property type="match status" value="1"/>
</dbReference>
<accession>A0ABW6UI70</accession>
<dbReference type="Pfam" id="PF00975">
    <property type="entry name" value="Thioesterase"/>
    <property type="match status" value="1"/>
</dbReference>
<dbReference type="InterPro" id="IPR001031">
    <property type="entry name" value="Thioesterase"/>
</dbReference>
<dbReference type="InterPro" id="IPR001227">
    <property type="entry name" value="Ac_transferase_dom_sf"/>
</dbReference>
<dbReference type="PROSITE" id="PS52004">
    <property type="entry name" value="KS3_2"/>
    <property type="match status" value="3"/>
</dbReference>
<dbReference type="CDD" id="cd08952">
    <property type="entry name" value="KR_1_SDR_x"/>
    <property type="match status" value="2"/>
</dbReference>
<dbReference type="SUPFAM" id="SSF53474">
    <property type="entry name" value="alpha/beta-Hydrolases"/>
    <property type="match status" value="1"/>
</dbReference>
<keyword evidence="3" id="KW-0596">Phosphopantetheine</keyword>
<dbReference type="InterPro" id="IPR029058">
    <property type="entry name" value="AB_hydrolase_fold"/>
</dbReference>
<dbReference type="Pfam" id="PF00698">
    <property type="entry name" value="Acyl_transf_1"/>
    <property type="match status" value="3"/>
</dbReference>
<dbReference type="InterPro" id="IPR009081">
    <property type="entry name" value="PP-bd_ACP"/>
</dbReference>
<dbReference type="RefSeq" id="WP_387887237.1">
    <property type="nucleotide sequence ID" value="NZ_JBIAWJ010000007.1"/>
</dbReference>
<dbReference type="InterPro" id="IPR006162">
    <property type="entry name" value="Ppantetheine_attach_site"/>
</dbReference>
<dbReference type="Pfam" id="PF08659">
    <property type="entry name" value="KR"/>
    <property type="match status" value="3"/>
</dbReference>
<dbReference type="InterPro" id="IPR020841">
    <property type="entry name" value="PKS_Beta-ketoAc_synthase_dom"/>
</dbReference>
<dbReference type="Gene3D" id="3.40.366.10">
    <property type="entry name" value="Malonyl-Coenzyme A Acyl Carrier Protein, domain 2"/>
    <property type="match status" value="3"/>
</dbReference>
<dbReference type="CDD" id="cd00833">
    <property type="entry name" value="PKS"/>
    <property type="match status" value="3"/>
</dbReference>
<dbReference type="SUPFAM" id="SSF53901">
    <property type="entry name" value="Thiolase-like"/>
    <property type="match status" value="3"/>
</dbReference>
<dbReference type="SUPFAM" id="SSF47336">
    <property type="entry name" value="ACP-like"/>
    <property type="match status" value="2"/>
</dbReference>
<evidence type="ECO:0000256" key="5">
    <source>
        <dbReference type="ARBA" id="ARBA00022679"/>
    </source>
</evidence>
<dbReference type="Gene3D" id="1.10.1200.10">
    <property type="entry name" value="ACP-like"/>
    <property type="match status" value="3"/>
</dbReference>
<dbReference type="Pfam" id="PF02801">
    <property type="entry name" value="Ketoacyl-synt_C"/>
    <property type="match status" value="3"/>
</dbReference>
<dbReference type="SUPFAM" id="SSF52151">
    <property type="entry name" value="FabD/lysophospholipase-like"/>
    <property type="match status" value="3"/>
</dbReference>
<dbReference type="SMART" id="SM00827">
    <property type="entry name" value="PKS_AT"/>
    <property type="match status" value="3"/>
</dbReference>
<evidence type="ECO:0000256" key="2">
    <source>
        <dbReference type="ARBA" id="ARBA00004792"/>
    </source>
</evidence>
<dbReference type="Gene3D" id="3.30.70.3290">
    <property type="match status" value="3"/>
</dbReference>
<sequence length="5038" mass="525750">MTMPDEAKLVEYLRYVTADLHETRRRLDEAESGRHEPVAVVGMACRFPGGVRTPEQLWELVASGTDAITAFPTDRGWDLQGRGGFLDDAGGFDAGFFGISPREALAMDPQQRMLLETGWEAFERSGIDPQSLRGSQTGVFVGTNGQDYVRLVHTAQEDLSGHAGTGLAASVISGRVAYVLGLVGPAVTVDTACSSSLVSLHLAAQALRGGECSLALAGGVTVMTTPAAFAGFDVQGGLASDGRCKAFSDDADGTTWSEGIGVVVLEKLSDAVRNGRRILAVVKGSAVNQDGASNGLTAPNGPSQQRVIRQALASAGLTPAEVDAVEAHGTGTRLGDPIEAQALLATYGQDRERPLLLGSVKSNIGHTQAAAGAAGLIKAVMALRHAALPPTLHIARPSGHVDWTEGAVELLTSTTDWPDTGRPRRMGVSSFGISGTNAHVIVEEHSPAATAEPQQVTVTPGIVAWPVSARTEVALDEQLDRVRAQAQGHPALDVGYSLATARPAFEHRAVLLATPDGVSEVARGVAEPGPLAVLFSGQGAQRLGMGRELYGRFPVFARALDEVLALLPSGVREAMWDGGREGLERTGVAQPALFAVEVALYRLVESLGVVPKYVAGHSVGEIAAAHVAGVLSLRDACVVVSARARLMEALPEGGVMVAVEAAEEDVRPYLTEDVALAAVNGPRLVVLSGTGDGVGRVVAALGERRSTRLSVSHAFHSPLMDPMLDDFRTALSGLTAHEAHVDVVSTVTGAPVRPADLASPDHWVRHARETVRFADGVRALADAGARHFLEIGPDAVLTPLVESAVPLLRRDRDEETAAVTALARLHACGVPVDWPALFADTGAHTVDLPTYPFQHERYWPEPADAVVVSGDGESGDAEFWAAVEREDLAALAARLDIGTDALGGVVPALSAWRSRRRARSLADALRFRETWQPLPTAPAAGPSGTWLVVLPADGPDTDSAWLDAVTGALGPDTVSVRLGKRPARGELAEELSRLTADGTRFTGVLSLLAGTDATRWTSVPVGLVDTAVLLQAMDDAGIRTRIWAATRGAVAASPDDTVRPLQAALWGLGRVAALEYPDRWGGLIDLPGEPDDAALRRFTNHLTGGGEEDEVAVRGAGVLGRRLVPAPGADEAPVWEPSGTVLITGGTGALGGHVARWAAEHGAEHLLLLSRRGRQAPGAEELEAELTALGARVTIAACDTAIRAELSAALEAIPADVPLTAVVHAAGVLDDAVLNGLTPQRFGAVFRAKVSPALLLHELTRDDDLSAFVLFSSVAGAVGNPGQGNYAAANTVLDALAQRRRAEGLPATSVAWGAWDGSGMAAALTDALRETGTTTLEPRLALGVLAELAVDAAPVTVVADLQQQDTLRMLFSIRPCAALSALPTAEEARSAARRLRDDTRSAASVLRRKVYAAPEDERVPLLLDLVRTHAAGVLGHAGPEAVDAERAFHDIGFDSLTSMELRNQLARATGLALPASLLFDLTRPRALAEHLVAQLLGSQDESDGPLLAAEPADTTEDPVVVVGMACRFPGGVRTPEQLWELVASGTDAITAFPTDRGWEIQGQGGFLHDAADFDPEFFGISPREAVAMDPQQRLLLETGWEAFERSGIDPQSLRGSRTGVFVGSNGVDYHHLIARAKDMEGRGVMLSASVISGRLSYVFGLEGPAVTVDTACSSSLVSLHLAAQALRSGECSLALAGGVTVMTTSAAFMGFRHHGGLAEDGRCKAFGDDADGTGWSEGVGMVVLERLSDAVRHGHPVLATVRGSAVNQDGASNGLTAPNGPSQQRVIRQALASAGLTPAEVDAVEAHGTGTRLGDPIEAQALLATYGQDRERPLLLGSVKSNIGHTQAAAGAAGLIKAVMALRHAVVPRTLHADVPSSHVDWSAGAVEIATATTDWPDTGRPRRMGVSSFGISGTNAHVLLEQAPRIEAEEQETVTVTPRVVPWPVTATGEAALDAQLDRIRAHAEDHVPVDIGHSLAVGRTAFPHRAVLLATPDGLTEVARGVAEPGPLAVLFSGQGAQRLGMGRELYGRFPVFARALDEVLALLPSGVREAMWGEGREGLERTGVAQPALFAVEVALYRLVESLGVVPKYVAGHSVGEIAAAHVAGVLSLRDACVVVSARARLMEALPEGGVMVAVEAAEEDVRPYLTEDVALAAVNGPRLVVLSGTGDGVGRVVAALGERRSTRLSVSHAFHSPLMDPMLDDFRTALTGLTFGEPSLRLVSTLSGGDGRSAEHWVRHVRETVRFADGLRALADAGVRHFLEIGPDAVLTPQVPASVPDATEVVPLLRRDHDEETAAATALARLHTTGVPVNWPAFFAGTGARRVDLPTYAFQRARYWPEAADPAPQGSGADAEFWAAVERADIPALAGRLDVAPDALDAIVPALSSWRSRSRVRTTVDAWRHRETWQPLTATAPGRREGTWLVVLPADPDAAPWARAVADALGPDTALLVADGTDRAELAARIRQFVPSDATDPHITRVVSLLAADTTTLSGEVPAGAPATALLVQALDDAGLAAPVWSVTSGAVTTAPGDGPADPAQAALWGLGRVAALEYPDRWGGLIDLPGEPDDAALRRLTAFLAAPGDEDEVAVRGAGVFGRRFVPAPGEEGAPVWEPSGTVVITGGTGALGGHVARWAAEHGAEHLLLLSRRGRQAPGAEELEAELIRLGARVTVAACDTGDRAELSAALEAIPADVPLTAVVHAAGVLDDALLDGLTPDRFTDVFHAKVHPALLLDELTREHDLSAFVLFSSVAGAVGNPGQGNYAAANTVLDALAQRRRAEGLPATSVAWGAWDGAGMAAGVQDAERPSGAALLDPAAALTALAELVAEPHPVTVVADLQHPPFLQALFNLRPSPALAALPAGRQALRTARTSRSAGEEARRALRDRLHATAPGERLPLLLDLVRTHAAAVLAHPDPAAIRPDKPFQDLGFDSLTSMELRTRLARVTGLPLPAGLLFDHPRPRTLAEHLLDTLLGEPVAAPAPLPAGRAAPDEPLAIVGMACRFPGDVRSPEDLWELVAGGRDAIGPFPTDRGWDLDVLAGAGRGHSATAEGGFLSDVADFDPEFFGISPREALAMDPQQRVLLETTWEAFERAGIDPHTLRGSRTGVFVGTNGQDYAELVSRSAGTAENLATHLGTGLAASVISGRIAYVFGLEGPAATVDTACSSSLVSLHLAAQALRAGECELALAGGVTVMTSSSSFSGFTAMGGLAGDGRCKAFSDAADGTGWSEGVGVLVVERLSDAERNGHRVLAVVRGSAVNQDGASNGLSAPNGPSQQRVIRQALGAAGLTPADIDAVEAHGTGTTLGDPIEAEALMAVFGASERARPLLLGSVKSNIGHTQAAAGVAGVIKTVMALRHGTLPPTLHVETPSSHVDWTTGPVELLDRARPWPVTGRPRRAGVSSFGISGTNAHVVLEQAAEPVPSAPDDSGGAATPVECALPWVLSARTPAALRGQAAALAAGLTRDSAPDLGRVSQHALADVAHALATERAVFEHRAVVVGTGRDALLAGLDALTAGDAVAAGVVRGTADGEGRTVLVFPGQGAQWAGMGARLLEESPVFAARIAECAAALAEFTDWSLTDVLRGADDASALERVDVVQPATWAVMVALAAVWEAHGVTPDAVVGHSQGEIAAAVVAGALSLTDGARVVALRSRAIARRLAGRGGMIAVPLPAADVEPLLAAWDGRLSLAAVNAPDAVVVSGDAASLDEFFGRLTDDGVRVRRIAVDYASHSAHVADLHADLLTDLAPLTPRAPRIPLLSTVTGERLDTAAMDAEYWYRNLRQTVRFADAVHALLEQGCTRFVESGPHPVLTGAVQSCAEAAGTDAVAVGTLRRGEDGTDRVLTSLAEAFVRGVPVDWAAAAGPGRSRAVDLPTYAFQRQRYWPTAGAVTTDVSGAGLDATGHPLLGAAVTVADSGDLVLTGTLSLSAQPWLGQHRVSGAVFFPGTGFLELAVRAGDAAGCGRVDELTIAAPLVLPERGAVQVQVRVDAADEEGRRGLRFHSRPARGDAPWQLHATGVLSRDPATPAPPDTTEWPPAGATEVDVSDLYQRYARAGLDYGPAFQGLRGVWRLDDDAYAEVVLPEPAGTTQGLGLHPALLDAVLHAGVHAGEENHERMLPFGWQDVTLHASGATVLRARIVRTGPDTLTIAATDVEGDPVVTVGTLTLRAGTDRPTATPADDPGDALLHLTWEPAPADLPAPAGARWAVVGDDGHGLGQALALAGESVVAYAGTFAAAIGEDGDNGPVPHGFLVSVTGGEGPDAVHDTVHRTLTLLQDWLADERLDRSRLLLVTRGAVAPDGGDVTDPAAAAVWGLVRSAQSENPGRFVLVDLDDAETSATALPALLVAEEEQWAVRDARPRMPRLARTTAHQPADTTGGIADWNPDGTVLITGGTGGLGGELARHLVTRHGVRHLLLASRSGDSAPGADALRAELTDAGASVTVAACDVADADSVDALLAAVPAKHPLTAVVHTAGALDDGVLPSLTPERVSAVLRPKADGAWHLHRATRESDLAAFVLYSSVSGVLGSQAQAGYSAANAYLDALAVHRRAQGLPATSLSWGFWARRTGMTAQLTETDVQRMERSGTPPLGLEFGLALFDAALTRDEAHLVPLRIDRTRPGGDVPPLLRGLFGGARRTAAATRSFATLRDRLARLDATEQHTALTDLIVETSAVLLGRREEEPLDPSRAFLTLGFDSLIALELRNQLGEALGLRVPTSAVFDHRTPARLAQWLQGQLAALGNRAAAGPGTLTANAWDSAPDSVVNLFFDTVRNGKTLEAMRLLMAVAATRPQVTLTAEVPELPQPVALAEGPALPRLICVSAPGATGGVHQYARMAAPFRGSRHVSALPLLGFAEGEALPADSEAAVRLIAESALLASEGEPFVLVGYSMGGTFAYRAAGVLEETWGIRPEGVIMLDTLSLAYQAGEGVDWDLFHENYLADMDKPAVKLDSARLSAMAQWFLRMTTGGAERYKTGVPSLLIRCTTSMPAVDRGDEAPPVPAHTTRMIDATHQTLIAEQSHETARLMEEWLRTLESEGH</sequence>
<feature type="region of interest" description="C-terminal hotdog fold" evidence="9">
    <location>
        <begin position="4040"/>
        <end position="4176"/>
    </location>
</feature>
<name>A0ABW6UI70_9ACTN</name>
<dbReference type="SMART" id="SM00822">
    <property type="entry name" value="PKS_KR"/>
    <property type="match status" value="3"/>
</dbReference>
<dbReference type="SMART" id="SM00826">
    <property type="entry name" value="PKS_DH"/>
    <property type="match status" value="1"/>
</dbReference>
<dbReference type="Pfam" id="PF18369">
    <property type="entry name" value="PKS_DE"/>
    <property type="match status" value="2"/>
</dbReference>
<dbReference type="InterPro" id="IPR014043">
    <property type="entry name" value="Acyl_transferase_dom"/>
</dbReference>
<keyword evidence="6" id="KW-0045">Antibiotic biosynthesis</keyword>
<dbReference type="InterPro" id="IPR042104">
    <property type="entry name" value="PKS_dehydratase_sf"/>
</dbReference>
<dbReference type="EMBL" id="JBIAWJ010000007">
    <property type="protein sequence ID" value="MFF4523117.1"/>
    <property type="molecule type" value="Genomic_DNA"/>
</dbReference>
<comment type="cofactor">
    <cofactor evidence="1">
        <name>pantetheine 4'-phosphate</name>
        <dbReference type="ChEBI" id="CHEBI:47942"/>
    </cofactor>
</comment>
<dbReference type="SMART" id="SM01294">
    <property type="entry name" value="PKS_PP_betabranch"/>
    <property type="match status" value="2"/>
</dbReference>
<feature type="domain" description="Carrier" evidence="10">
    <location>
        <begin position="2899"/>
        <end position="2974"/>
    </location>
</feature>
<protein>
    <submittedName>
        <fullName evidence="13">Type I polyketide synthase</fullName>
    </submittedName>
</protein>
<dbReference type="Gene3D" id="3.10.129.110">
    <property type="entry name" value="Polyketide synthase dehydratase"/>
    <property type="match status" value="1"/>
</dbReference>
<dbReference type="InterPro" id="IPR049900">
    <property type="entry name" value="PKS_mFAS_DH"/>
</dbReference>
<dbReference type="Pfam" id="PF21089">
    <property type="entry name" value="PKS_DH_N"/>
    <property type="match status" value="1"/>
</dbReference>
<dbReference type="InterPro" id="IPR049552">
    <property type="entry name" value="PKS_DH_N"/>
</dbReference>
<dbReference type="Pfam" id="PF16197">
    <property type="entry name" value="KAsynt_C_assoc"/>
    <property type="match status" value="3"/>
</dbReference>
<dbReference type="PROSITE" id="PS00606">
    <property type="entry name" value="KS3_1"/>
    <property type="match status" value="3"/>
</dbReference>
<dbReference type="PANTHER" id="PTHR43775:SF51">
    <property type="entry name" value="INACTIVE PHENOLPHTHIOCEROL SYNTHESIS POLYKETIDE SYNTHASE TYPE I PKS1-RELATED"/>
    <property type="match status" value="1"/>
</dbReference>
<feature type="domain" description="Ketosynthase family 3 (KS3)" evidence="11">
    <location>
        <begin position="1516"/>
        <end position="1923"/>
    </location>
</feature>
<reference evidence="13 14" key="1">
    <citation type="submission" date="2024-10" db="EMBL/GenBank/DDBJ databases">
        <title>The Natural Products Discovery Center: Release of the First 8490 Sequenced Strains for Exploring Actinobacteria Biosynthetic Diversity.</title>
        <authorList>
            <person name="Kalkreuter E."/>
            <person name="Kautsar S.A."/>
            <person name="Yang D."/>
            <person name="Bader C.D."/>
            <person name="Teijaro C.N."/>
            <person name="Fluegel L."/>
            <person name="Davis C.M."/>
            <person name="Simpson J.R."/>
            <person name="Lauterbach L."/>
            <person name="Steele A.D."/>
            <person name="Gui C."/>
            <person name="Meng S."/>
            <person name="Li G."/>
            <person name="Viehrig K."/>
            <person name="Ye F."/>
            <person name="Su P."/>
            <person name="Kiefer A.F."/>
            <person name="Nichols A."/>
            <person name="Cepeda A.J."/>
            <person name="Yan W."/>
            <person name="Fan B."/>
            <person name="Jiang Y."/>
            <person name="Adhikari A."/>
            <person name="Zheng C.-J."/>
            <person name="Schuster L."/>
            <person name="Cowan T.M."/>
            <person name="Smanski M.J."/>
            <person name="Chevrette M.G."/>
            <person name="De Carvalho L.P.S."/>
            <person name="Shen B."/>
        </authorList>
    </citation>
    <scope>NUCLEOTIDE SEQUENCE [LARGE SCALE GENOMIC DNA]</scope>
    <source>
        <strain evidence="13 14">NPDC001390</strain>
    </source>
</reference>
<evidence type="ECO:0000259" key="10">
    <source>
        <dbReference type="PROSITE" id="PS50075"/>
    </source>
</evidence>
<organism evidence="13 14">
    <name type="scientific">Streptomyces bluensis</name>
    <dbReference type="NCBI Taxonomy" id="33897"/>
    <lineage>
        <taxon>Bacteria</taxon>
        <taxon>Bacillati</taxon>
        <taxon>Actinomycetota</taxon>
        <taxon>Actinomycetes</taxon>
        <taxon>Kitasatosporales</taxon>
        <taxon>Streptomycetaceae</taxon>
        <taxon>Streptomyces</taxon>
    </lineage>
</organism>
<proteinExistence type="predicted"/>
<dbReference type="Pfam" id="PF22953">
    <property type="entry name" value="SpnB_Rossmann"/>
    <property type="match status" value="1"/>
</dbReference>
<dbReference type="InterPro" id="IPR032821">
    <property type="entry name" value="PKS_assoc"/>
</dbReference>
<dbReference type="InterPro" id="IPR020802">
    <property type="entry name" value="TesA-like"/>
</dbReference>
<dbReference type="SMART" id="SM00823">
    <property type="entry name" value="PKS_PP"/>
    <property type="match status" value="3"/>
</dbReference>
<feature type="domain" description="PKS/mFAS DH" evidence="12">
    <location>
        <begin position="3904"/>
        <end position="4176"/>
    </location>
</feature>
<evidence type="ECO:0000256" key="8">
    <source>
        <dbReference type="ARBA" id="ARBA00023315"/>
    </source>
</evidence>
<dbReference type="Pfam" id="PF14765">
    <property type="entry name" value="PS-DH"/>
    <property type="match status" value="1"/>
</dbReference>
<dbReference type="InterPro" id="IPR020806">
    <property type="entry name" value="PKS_PP-bd"/>
</dbReference>
<feature type="domain" description="Ketosynthase family 3 (KS3)" evidence="11">
    <location>
        <begin position="35"/>
        <end position="444"/>
    </location>
</feature>
<dbReference type="InterPro" id="IPR055123">
    <property type="entry name" value="SpnB-like_Rossmann"/>
</dbReference>